<feature type="domain" description="Pyruvate:ferredoxin oxidoreductase core" evidence="3">
    <location>
        <begin position="276"/>
        <end position="367"/>
    </location>
</feature>
<feature type="domain" description="Pyruvate flavodoxin/ferredoxin oxidoreductase pyrimidine binding" evidence="2">
    <location>
        <begin position="17"/>
        <end position="245"/>
    </location>
</feature>
<organism evidence="4 5">
    <name type="scientific">Megasphaera hominis</name>
    <dbReference type="NCBI Taxonomy" id="159836"/>
    <lineage>
        <taxon>Bacteria</taxon>
        <taxon>Bacillati</taxon>
        <taxon>Bacillota</taxon>
        <taxon>Negativicutes</taxon>
        <taxon>Veillonellales</taxon>
        <taxon>Veillonellaceae</taxon>
        <taxon>Megasphaera</taxon>
    </lineage>
</organism>
<dbReference type="Proteomes" id="UP000606870">
    <property type="component" value="Unassembled WGS sequence"/>
</dbReference>
<dbReference type="NCBIfam" id="NF006412">
    <property type="entry name" value="PRK08659.1"/>
    <property type="match status" value="1"/>
</dbReference>
<dbReference type="CDD" id="cd07034">
    <property type="entry name" value="TPP_PYR_PFOR_IOR-alpha_like"/>
    <property type="match status" value="1"/>
</dbReference>
<dbReference type="Pfam" id="PF01855">
    <property type="entry name" value="POR_N"/>
    <property type="match status" value="1"/>
</dbReference>
<keyword evidence="1" id="KW-0560">Oxidoreductase</keyword>
<evidence type="ECO:0000313" key="4">
    <source>
        <dbReference type="EMBL" id="MBC3536640.1"/>
    </source>
</evidence>
<dbReference type="EMBL" id="JACOGK010000011">
    <property type="protein sequence ID" value="MBC3536640.1"/>
    <property type="molecule type" value="Genomic_DNA"/>
</dbReference>
<dbReference type="InterPro" id="IPR002880">
    <property type="entry name" value="Pyrv_Fd/Flavodoxin_OxRdtase_N"/>
</dbReference>
<dbReference type="Pfam" id="PF17147">
    <property type="entry name" value="PFOR_II"/>
    <property type="match status" value="1"/>
</dbReference>
<dbReference type="PANTHER" id="PTHR43088:SF1">
    <property type="entry name" value="SUBUNIT OF PYRUVATE:FLAVODOXIN OXIDOREDUCTASE"/>
    <property type="match status" value="1"/>
</dbReference>
<sequence length="377" mass="40907">MAKKYEIMTGNEACTRAALAAGMHFFAGYPITPATEIAELASELLPQAGGTYMQMEDELASIAAVIGASAAGVKAMTATSGPGVSLMQENLGYAIMAEIPLVLVDCMRQGPCQGVATVPAQGDIMQARWGTNGDHPIIAIAPNSVGEMYRETIRAFNLAETYRNPVYILSDAMLAHMSERVQIPDPATYEVVSRKRPSCPPSAYKAYADDGTGIPPMASFGDGYRWFVTGMIHDDTGFPVTNNPDRTSYLVKRLHKKIENNLSRIERYEEYRTDDADILLVSAGIVSRSAKAAIDDIRREGIKAGLFRPITVWPFPEARLAALCQGVQKVITCEMNEGQIYHIVREVAGKTPVGMINQNNGVILSADTILAGLREEL</sequence>
<dbReference type="Gene3D" id="3.40.50.920">
    <property type="match status" value="1"/>
</dbReference>
<dbReference type="InterPro" id="IPR052368">
    <property type="entry name" value="2-oxoacid_oxidoreductase"/>
</dbReference>
<dbReference type="RefSeq" id="WP_186502795.1">
    <property type="nucleotide sequence ID" value="NZ_JACOGK010000011.1"/>
</dbReference>
<dbReference type="PANTHER" id="PTHR43088">
    <property type="entry name" value="SUBUNIT OF PYRUVATE:FLAVODOXIN OXIDOREDUCTASE-RELATED"/>
    <property type="match status" value="1"/>
</dbReference>
<dbReference type="InterPro" id="IPR033412">
    <property type="entry name" value="PFOR_II"/>
</dbReference>
<comment type="caution">
    <text evidence="4">The sequence shown here is derived from an EMBL/GenBank/DDBJ whole genome shotgun (WGS) entry which is preliminary data.</text>
</comment>
<gene>
    <name evidence="4" type="ORF">H8J70_05180</name>
</gene>
<proteinExistence type="predicted"/>
<dbReference type="InterPro" id="IPR029061">
    <property type="entry name" value="THDP-binding"/>
</dbReference>
<evidence type="ECO:0000256" key="1">
    <source>
        <dbReference type="ARBA" id="ARBA00023002"/>
    </source>
</evidence>
<reference evidence="4 5" key="1">
    <citation type="submission" date="2020-08" db="EMBL/GenBank/DDBJ databases">
        <authorList>
            <person name="Liu C."/>
            <person name="Sun Q."/>
        </authorList>
    </citation>
    <scope>NUCLEOTIDE SEQUENCE [LARGE SCALE GENOMIC DNA]</scope>
    <source>
        <strain evidence="4 5">NSJ-59</strain>
    </source>
</reference>
<dbReference type="InterPro" id="IPR009014">
    <property type="entry name" value="Transketo_C/PFOR_II"/>
</dbReference>
<dbReference type="SUPFAM" id="SSF52922">
    <property type="entry name" value="TK C-terminal domain-like"/>
    <property type="match status" value="1"/>
</dbReference>
<accession>A0ABR6VIV6</accession>
<protein>
    <submittedName>
        <fullName evidence="4">2-oxoacid:acceptor oxidoreductase subunit alpha</fullName>
    </submittedName>
</protein>
<dbReference type="SUPFAM" id="SSF52518">
    <property type="entry name" value="Thiamin diphosphate-binding fold (THDP-binding)"/>
    <property type="match status" value="1"/>
</dbReference>
<evidence type="ECO:0000259" key="3">
    <source>
        <dbReference type="Pfam" id="PF17147"/>
    </source>
</evidence>
<keyword evidence="5" id="KW-1185">Reference proteome</keyword>
<name>A0ABR6VIV6_9FIRM</name>
<dbReference type="Gene3D" id="3.40.50.970">
    <property type="match status" value="1"/>
</dbReference>
<evidence type="ECO:0000259" key="2">
    <source>
        <dbReference type="Pfam" id="PF01855"/>
    </source>
</evidence>
<evidence type="ECO:0000313" key="5">
    <source>
        <dbReference type="Proteomes" id="UP000606870"/>
    </source>
</evidence>